<evidence type="ECO:0000313" key="2">
    <source>
        <dbReference type="Proteomes" id="UP000323454"/>
    </source>
</evidence>
<dbReference type="EMBL" id="VUOB01000027">
    <property type="protein sequence ID" value="KAA2261587.1"/>
    <property type="molecule type" value="Genomic_DNA"/>
</dbReference>
<proteinExistence type="predicted"/>
<dbReference type="Proteomes" id="UP000323454">
    <property type="component" value="Unassembled WGS sequence"/>
</dbReference>
<comment type="caution">
    <text evidence="1">The sequence shown here is derived from an EMBL/GenBank/DDBJ whole genome shotgun (WGS) entry which is preliminary data.</text>
</comment>
<evidence type="ECO:0000313" key="1">
    <source>
        <dbReference type="EMBL" id="KAA2261587.1"/>
    </source>
</evidence>
<protein>
    <submittedName>
        <fullName evidence="1">Uncharacterized protein</fullName>
    </submittedName>
</protein>
<sequence>MRRTGLSVNDQPQLAISMTVRTPDGQSFESVATQIVDLTELSVLAPGTVLPVRYLPGRTDRVEIDKSGDQALIQAAHNQVLIRSGLSTERSIDVANRGIRTEAVVAATRPTGRIVQGNAELALTLLVNRRDSSTYETTVTKVVAARTVGLLQPGRVVTAYYLPEDEHEVTLQLPANPHA</sequence>
<name>A0A5B2XD43_9PSEU</name>
<accession>A0A5B2XD43</accession>
<dbReference type="OrthoDB" id="5065240at2"/>
<keyword evidence="2" id="KW-1185">Reference proteome</keyword>
<reference evidence="1 2" key="1">
    <citation type="submission" date="2019-09" db="EMBL/GenBank/DDBJ databases">
        <title>Goodfellowia gen. nov., a new genus of the Pseudonocardineae related to Actinoalloteichus, containing Goodfellowia coeruleoviolacea gen. nov., comb. nov. gen. nov., comb. nov.</title>
        <authorList>
            <person name="Labeda D."/>
        </authorList>
    </citation>
    <scope>NUCLEOTIDE SEQUENCE [LARGE SCALE GENOMIC DNA]</scope>
    <source>
        <strain evidence="1 2">AN110305</strain>
    </source>
</reference>
<dbReference type="RefSeq" id="WP_149850382.1">
    <property type="nucleotide sequence ID" value="NZ_VUOB01000027.1"/>
</dbReference>
<dbReference type="AlphaFoldDB" id="A0A5B2XD43"/>
<organism evidence="1 2">
    <name type="scientific">Solihabitans fulvus</name>
    <dbReference type="NCBI Taxonomy" id="1892852"/>
    <lineage>
        <taxon>Bacteria</taxon>
        <taxon>Bacillati</taxon>
        <taxon>Actinomycetota</taxon>
        <taxon>Actinomycetes</taxon>
        <taxon>Pseudonocardiales</taxon>
        <taxon>Pseudonocardiaceae</taxon>
        <taxon>Solihabitans</taxon>
    </lineage>
</organism>
<reference evidence="1 2" key="2">
    <citation type="submission" date="2019-09" db="EMBL/GenBank/DDBJ databases">
        <authorList>
            <person name="Jin C."/>
        </authorList>
    </citation>
    <scope>NUCLEOTIDE SEQUENCE [LARGE SCALE GENOMIC DNA]</scope>
    <source>
        <strain evidence="1 2">AN110305</strain>
    </source>
</reference>
<gene>
    <name evidence="1" type="ORF">F0L68_16035</name>
</gene>